<sequence length="121" mass="14159">MLNTCTAHHIHPTKTTRSEVRRERERNENRDRIVTEVESGTMTQLEYRDVTAARCGPRRQQPSQYRTCGVKSKLALRSPNSIDLFFYFAQESIRLGRTSFPLISEITRKLYKLRNLTAEDL</sequence>
<evidence type="ECO:0000313" key="2">
    <source>
        <dbReference type="EMBL" id="GBP20254.1"/>
    </source>
</evidence>
<feature type="region of interest" description="Disordered" evidence="1">
    <location>
        <begin position="1"/>
        <end position="38"/>
    </location>
</feature>
<evidence type="ECO:0000313" key="3">
    <source>
        <dbReference type="Proteomes" id="UP000299102"/>
    </source>
</evidence>
<accession>A0A4C1U2G8</accession>
<keyword evidence="3" id="KW-1185">Reference proteome</keyword>
<protein>
    <submittedName>
        <fullName evidence="2">Uncharacterized protein</fullName>
    </submittedName>
</protein>
<dbReference type="EMBL" id="BGZK01000116">
    <property type="protein sequence ID" value="GBP20254.1"/>
    <property type="molecule type" value="Genomic_DNA"/>
</dbReference>
<dbReference type="Proteomes" id="UP000299102">
    <property type="component" value="Unassembled WGS sequence"/>
</dbReference>
<name>A0A4C1U2G8_EUMVA</name>
<dbReference type="AlphaFoldDB" id="A0A4C1U2G8"/>
<gene>
    <name evidence="2" type="ORF">EVAR_82127_1</name>
</gene>
<comment type="caution">
    <text evidence="2">The sequence shown here is derived from an EMBL/GenBank/DDBJ whole genome shotgun (WGS) entry which is preliminary data.</text>
</comment>
<organism evidence="2 3">
    <name type="scientific">Eumeta variegata</name>
    <name type="common">Bagworm moth</name>
    <name type="synonym">Eumeta japonica</name>
    <dbReference type="NCBI Taxonomy" id="151549"/>
    <lineage>
        <taxon>Eukaryota</taxon>
        <taxon>Metazoa</taxon>
        <taxon>Ecdysozoa</taxon>
        <taxon>Arthropoda</taxon>
        <taxon>Hexapoda</taxon>
        <taxon>Insecta</taxon>
        <taxon>Pterygota</taxon>
        <taxon>Neoptera</taxon>
        <taxon>Endopterygota</taxon>
        <taxon>Lepidoptera</taxon>
        <taxon>Glossata</taxon>
        <taxon>Ditrysia</taxon>
        <taxon>Tineoidea</taxon>
        <taxon>Psychidae</taxon>
        <taxon>Oiketicinae</taxon>
        <taxon>Eumeta</taxon>
    </lineage>
</organism>
<reference evidence="2 3" key="1">
    <citation type="journal article" date="2019" name="Commun. Biol.">
        <title>The bagworm genome reveals a unique fibroin gene that provides high tensile strength.</title>
        <authorList>
            <person name="Kono N."/>
            <person name="Nakamura H."/>
            <person name="Ohtoshi R."/>
            <person name="Tomita M."/>
            <person name="Numata K."/>
            <person name="Arakawa K."/>
        </authorList>
    </citation>
    <scope>NUCLEOTIDE SEQUENCE [LARGE SCALE GENOMIC DNA]</scope>
</reference>
<evidence type="ECO:0000256" key="1">
    <source>
        <dbReference type="SAM" id="MobiDB-lite"/>
    </source>
</evidence>
<feature type="compositionally biased region" description="Basic and acidic residues" evidence="1">
    <location>
        <begin position="16"/>
        <end position="35"/>
    </location>
</feature>
<proteinExistence type="predicted"/>